<dbReference type="AlphaFoldDB" id="A0A9Q4B2Q6"/>
<keyword evidence="1" id="KW-1133">Transmembrane helix</keyword>
<keyword evidence="1" id="KW-0472">Membrane</keyword>
<keyword evidence="1" id="KW-0812">Transmembrane</keyword>
<keyword evidence="3" id="KW-1185">Reference proteome</keyword>
<feature type="transmembrane region" description="Helical" evidence="1">
    <location>
        <begin position="35"/>
        <end position="57"/>
    </location>
</feature>
<dbReference type="Proteomes" id="UP001057753">
    <property type="component" value="Unassembled WGS sequence"/>
</dbReference>
<evidence type="ECO:0000313" key="2">
    <source>
        <dbReference type="EMBL" id="MCR6097259.1"/>
    </source>
</evidence>
<organism evidence="2 3">
    <name type="scientific">Salipaludibacillus agaradhaerens</name>
    <name type="common">Bacillus agaradhaerens</name>
    <dbReference type="NCBI Taxonomy" id="76935"/>
    <lineage>
        <taxon>Bacteria</taxon>
        <taxon>Bacillati</taxon>
        <taxon>Bacillota</taxon>
        <taxon>Bacilli</taxon>
        <taxon>Bacillales</taxon>
        <taxon>Bacillaceae</taxon>
    </lineage>
</organism>
<reference evidence="2" key="1">
    <citation type="submission" date="2020-06" db="EMBL/GenBank/DDBJ databases">
        <title>Insight into the genomes of haloalkaliphilic bacilli from Kenyan soda lakes.</title>
        <authorList>
            <person name="Mwirichia R."/>
            <person name="Villamizar G.C."/>
            <person name="Poehlein A."/>
            <person name="Mugweru J."/>
            <person name="Kipnyargis A."/>
            <person name="Kiplimo D."/>
            <person name="Orwa P."/>
            <person name="Daniel R."/>
        </authorList>
    </citation>
    <scope>NUCLEOTIDE SEQUENCE</scope>
    <source>
        <strain evidence="2">B1096_S55</strain>
    </source>
</reference>
<sequence length="84" mass="10048">MIGILTFIQLFIFNSKGWGNDHLSNFYLFYTWEVFLTLCIVFLVVNNYTISIVLLYVRRLFEKANSYRAYLHFQAITANVYHTH</sequence>
<evidence type="ECO:0000313" key="3">
    <source>
        <dbReference type="Proteomes" id="UP001057753"/>
    </source>
</evidence>
<protein>
    <submittedName>
        <fullName evidence="2">Uncharacterized protein</fullName>
    </submittedName>
</protein>
<accession>A0A9Q4B2Q6</accession>
<proteinExistence type="predicted"/>
<comment type="caution">
    <text evidence="2">The sequence shown here is derived from an EMBL/GenBank/DDBJ whole genome shotgun (WGS) entry which is preliminary data.</text>
</comment>
<name>A0A9Q4B2Q6_SALAG</name>
<dbReference type="EMBL" id="JABXYM010000001">
    <property type="protein sequence ID" value="MCR6097259.1"/>
    <property type="molecule type" value="Genomic_DNA"/>
</dbReference>
<evidence type="ECO:0000256" key="1">
    <source>
        <dbReference type="SAM" id="Phobius"/>
    </source>
</evidence>
<gene>
    <name evidence="2" type="ORF">HXA33_11960</name>
</gene>
<dbReference type="RefSeq" id="WP_257821662.1">
    <property type="nucleotide sequence ID" value="NZ_JABXYM010000001.1"/>
</dbReference>